<proteinExistence type="predicted"/>
<reference evidence="2" key="1">
    <citation type="submission" date="2016-10" db="EMBL/GenBank/DDBJ databases">
        <authorList>
            <person name="Varghese N."/>
            <person name="Submissions S."/>
        </authorList>
    </citation>
    <scope>NUCLEOTIDE SEQUENCE [LARGE SCALE GENOMIC DNA]</scope>
    <source>
        <strain evidence="2">DSM 19482</strain>
    </source>
</reference>
<sequence>MKTKKTKFEKFSKKPLINKDLMGNVKGGSSESEALVAPISSKCGHFYTISGECRADGSSCWPF</sequence>
<dbReference type="RefSeq" id="WP_076782193.1">
    <property type="nucleotide sequence ID" value="NZ_FTPU01000006.1"/>
</dbReference>
<dbReference type="STRING" id="1121284.SAMN05660493_00807"/>
<organism evidence="1 2">
    <name type="scientific">Epilithonimonas bovis DSM 19482</name>
    <dbReference type="NCBI Taxonomy" id="1121284"/>
    <lineage>
        <taxon>Bacteria</taxon>
        <taxon>Pseudomonadati</taxon>
        <taxon>Bacteroidota</taxon>
        <taxon>Flavobacteriia</taxon>
        <taxon>Flavobacteriales</taxon>
        <taxon>Weeksellaceae</taxon>
        <taxon>Chryseobacterium group</taxon>
        <taxon>Epilithonimonas</taxon>
    </lineage>
</organism>
<name>A0A1U7PRE0_9FLAO</name>
<dbReference type="Proteomes" id="UP000187261">
    <property type="component" value="Unassembled WGS sequence"/>
</dbReference>
<evidence type="ECO:0000313" key="1">
    <source>
        <dbReference type="EMBL" id="SIT96135.1"/>
    </source>
</evidence>
<accession>A0A1U7PRE0</accession>
<evidence type="ECO:0000313" key="2">
    <source>
        <dbReference type="Proteomes" id="UP000187261"/>
    </source>
</evidence>
<dbReference type="OrthoDB" id="9931367at2"/>
<gene>
    <name evidence="1" type="ORF">SAMN05660493_00807</name>
</gene>
<dbReference type="EMBL" id="FTPU01000006">
    <property type="protein sequence ID" value="SIT96135.1"/>
    <property type="molecule type" value="Genomic_DNA"/>
</dbReference>
<dbReference type="AlphaFoldDB" id="A0A1U7PRE0"/>
<keyword evidence="2" id="KW-1185">Reference proteome</keyword>
<protein>
    <submittedName>
        <fullName evidence="1">Uncharacterized protein</fullName>
    </submittedName>
</protein>